<dbReference type="InterPro" id="IPR052945">
    <property type="entry name" value="Mitotic_Regulator"/>
</dbReference>
<sequence>MTENKVFQPVRNMIIRTVLDMDSPMVDVVVQDPELTLPNAYDSDVEISPLLDESEQSAEEGTVTINTADFVSDSKYYLKWSKNYKEACKLIYDKNSKLEDFQKAEQLLLTESQSGNVLATHDLGKLYSTDKLGEKDLEKSQRYYSEALKGFLEVEPTESKLKSYVQYRIGKMYCYGLGTEQDYLQAFDWFLKSARENNKFAQFSLANLYYYGNGVEKDLSQAFLWYQKSASQGQPYASYAVAQMYSKGEYVAKDDDTAQQFYKQALSGFLNLERKEQADDNLFYKIGMMYKNGLGTDIDVSKAIKYFQRSADNKWSSYQLGKLYLFGADGLEKDKEKAVRWLTKSAEDGNEYAQKLLDNMEQFENVVLANTVFGLFVNLSRCIEDDYMQKNKLSRRTVDRKLRQMILKKKQELGVKEENNITMQ</sequence>
<dbReference type="InterPro" id="IPR006597">
    <property type="entry name" value="Sel1-like"/>
</dbReference>
<comment type="caution">
    <text evidence="1">The sequence shown here is derived from an EMBL/GenBank/DDBJ whole genome shotgun (WGS) entry which is preliminary data.</text>
</comment>
<accession>A0AAW6EEM4</accession>
<dbReference type="InterPro" id="IPR011990">
    <property type="entry name" value="TPR-like_helical_dom_sf"/>
</dbReference>
<protein>
    <submittedName>
        <fullName evidence="1">Tetratricopeptide repeat protein</fullName>
    </submittedName>
</protein>
<evidence type="ECO:0000313" key="2">
    <source>
        <dbReference type="Proteomes" id="UP001211015"/>
    </source>
</evidence>
<gene>
    <name evidence="1" type="ORF">PNU62_10690</name>
</gene>
<dbReference type="Proteomes" id="UP001211015">
    <property type="component" value="Unassembled WGS sequence"/>
</dbReference>
<dbReference type="PANTHER" id="PTHR43628:SF1">
    <property type="entry name" value="CHITIN SYNTHASE REGULATORY FACTOR 2-RELATED"/>
    <property type="match status" value="1"/>
</dbReference>
<evidence type="ECO:0000313" key="1">
    <source>
        <dbReference type="EMBL" id="MDB8745485.1"/>
    </source>
</evidence>
<dbReference type="PANTHER" id="PTHR43628">
    <property type="entry name" value="ACTIVATOR OF C KINASE PROTEIN 1-RELATED"/>
    <property type="match status" value="1"/>
</dbReference>
<name>A0AAW6EEM4_9FIRM</name>
<proteinExistence type="predicted"/>
<dbReference type="EMBL" id="JAQMLV010000014">
    <property type="protein sequence ID" value="MDB8745485.1"/>
    <property type="molecule type" value="Genomic_DNA"/>
</dbReference>
<reference evidence="1" key="1">
    <citation type="submission" date="2023-01" db="EMBL/GenBank/DDBJ databases">
        <title>Human gut microbiome strain richness.</title>
        <authorList>
            <person name="Chen-Liaw A."/>
        </authorList>
    </citation>
    <scope>NUCLEOTIDE SEQUENCE</scope>
    <source>
        <strain evidence="1">1001275st1_F4_1001275B_160808</strain>
    </source>
</reference>
<dbReference type="AlphaFoldDB" id="A0AAW6EEM4"/>
<dbReference type="Pfam" id="PF08238">
    <property type="entry name" value="Sel1"/>
    <property type="match status" value="6"/>
</dbReference>
<dbReference type="SMART" id="SM00671">
    <property type="entry name" value="SEL1"/>
    <property type="match status" value="6"/>
</dbReference>
<dbReference type="SUPFAM" id="SSF81901">
    <property type="entry name" value="HCP-like"/>
    <property type="match status" value="3"/>
</dbReference>
<dbReference type="Gene3D" id="1.25.40.10">
    <property type="entry name" value="Tetratricopeptide repeat domain"/>
    <property type="match status" value="3"/>
</dbReference>
<organism evidence="1 2">
    <name type="scientific">Ruminococcus bicirculans</name>
    <name type="common">ex Wegman et al. 2014</name>
    <dbReference type="NCBI Taxonomy" id="1160721"/>
    <lineage>
        <taxon>Bacteria</taxon>
        <taxon>Bacillati</taxon>
        <taxon>Bacillota</taxon>
        <taxon>Clostridia</taxon>
        <taxon>Eubacteriales</taxon>
        <taxon>Oscillospiraceae</taxon>
        <taxon>Ruminococcus</taxon>
    </lineage>
</organism>